<comment type="caution">
    <text evidence="4">The sequence shown here is derived from an EMBL/GenBank/DDBJ whole genome shotgun (WGS) entry which is preliminary data.</text>
</comment>
<dbReference type="InterPro" id="IPR058548">
    <property type="entry name" value="MlaB-like_STAS"/>
</dbReference>
<name>A0ABW4A1Q9_9ACTN</name>
<evidence type="ECO:0000259" key="3">
    <source>
        <dbReference type="PROSITE" id="PS50801"/>
    </source>
</evidence>
<dbReference type="PANTHER" id="PTHR33495">
    <property type="entry name" value="ANTI-SIGMA FACTOR ANTAGONIST TM_1081-RELATED-RELATED"/>
    <property type="match status" value="1"/>
</dbReference>
<evidence type="ECO:0000313" key="4">
    <source>
        <dbReference type="EMBL" id="MFD1364541.1"/>
    </source>
</evidence>
<dbReference type="Proteomes" id="UP001597183">
    <property type="component" value="Unassembled WGS sequence"/>
</dbReference>
<dbReference type="EMBL" id="JBHTMK010000005">
    <property type="protein sequence ID" value="MFD1364541.1"/>
    <property type="molecule type" value="Genomic_DNA"/>
</dbReference>
<protein>
    <recommendedName>
        <fullName evidence="2">Anti-sigma factor antagonist</fullName>
    </recommendedName>
</protein>
<dbReference type="NCBIfam" id="TIGR00377">
    <property type="entry name" value="ant_ant_sig"/>
    <property type="match status" value="1"/>
</dbReference>
<comment type="similarity">
    <text evidence="1 2">Belongs to the anti-sigma-factor antagonist family.</text>
</comment>
<reference evidence="5" key="1">
    <citation type="journal article" date="2019" name="Int. J. Syst. Evol. Microbiol.">
        <title>The Global Catalogue of Microorganisms (GCM) 10K type strain sequencing project: providing services to taxonomists for standard genome sequencing and annotation.</title>
        <authorList>
            <consortium name="The Broad Institute Genomics Platform"/>
            <consortium name="The Broad Institute Genome Sequencing Center for Infectious Disease"/>
            <person name="Wu L."/>
            <person name="Ma J."/>
        </authorList>
    </citation>
    <scope>NUCLEOTIDE SEQUENCE [LARGE SCALE GENOMIC DNA]</scope>
    <source>
        <strain evidence="5">CCM 7526</strain>
    </source>
</reference>
<dbReference type="InterPro" id="IPR002645">
    <property type="entry name" value="STAS_dom"/>
</dbReference>
<dbReference type="SUPFAM" id="SSF52091">
    <property type="entry name" value="SpoIIaa-like"/>
    <property type="match status" value="1"/>
</dbReference>
<keyword evidence="5" id="KW-1185">Reference proteome</keyword>
<dbReference type="PROSITE" id="PS50801">
    <property type="entry name" value="STAS"/>
    <property type="match status" value="1"/>
</dbReference>
<feature type="domain" description="STAS" evidence="3">
    <location>
        <begin position="14"/>
        <end position="108"/>
    </location>
</feature>
<sequence length="108" mass="11534">MNGLQITTRPEGAGIVRVSIAGEIDMATAPQVTDAARDAVTSGAREVRLDLAEVTFLDSTGIRTLLFAQRDAAEQGVLLRVVDAHHRVLRVLEITGALETLRDGATLQ</sequence>
<proteinExistence type="inferred from homology"/>
<organism evidence="4 5">
    <name type="scientific">Actinoplanes sichuanensis</name>
    <dbReference type="NCBI Taxonomy" id="512349"/>
    <lineage>
        <taxon>Bacteria</taxon>
        <taxon>Bacillati</taxon>
        <taxon>Actinomycetota</taxon>
        <taxon>Actinomycetes</taxon>
        <taxon>Micromonosporales</taxon>
        <taxon>Micromonosporaceae</taxon>
        <taxon>Actinoplanes</taxon>
    </lineage>
</organism>
<dbReference type="Gene3D" id="3.30.750.24">
    <property type="entry name" value="STAS domain"/>
    <property type="match status" value="1"/>
</dbReference>
<dbReference type="InterPro" id="IPR003658">
    <property type="entry name" value="Anti-sigma_ant"/>
</dbReference>
<dbReference type="CDD" id="cd07043">
    <property type="entry name" value="STAS_anti-anti-sigma_factors"/>
    <property type="match status" value="1"/>
</dbReference>
<evidence type="ECO:0000256" key="1">
    <source>
        <dbReference type="ARBA" id="ARBA00009013"/>
    </source>
</evidence>
<dbReference type="RefSeq" id="WP_317791620.1">
    <property type="nucleotide sequence ID" value="NZ_AP028461.1"/>
</dbReference>
<dbReference type="Pfam" id="PF13466">
    <property type="entry name" value="STAS_2"/>
    <property type="match status" value="1"/>
</dbReference>
<dbReference type="InterPro" id="IPR036513">
    <property type="entry name" value="STAS_dom_sf"/>
</dbReference>
<accession>A0ABW4A1Q9</accession>
<dbReference type="PANTHER" id="PTHR33495:SF2">
    <property type="entry name" value="ANTI-SIGMA FACTOR ANTAGONIST TM_1081-RELATED"/>
    <property type="match status" value="1"/>
</dbReference>
<evidence type="ECO:0000313" key="5">
    <source>
        <dbReference type="Proteomes" id="UP001597183"/>
    </source>
</evidence>
<evidence type="ECO:0000256" key="2">
    <source>
        <dbReference type="RuleBase" id="RU003749"/>
    </source>
</evidence>
<gene>
    <name evidence="4" type="ORF">ACFQ5G_04185</name>
</gene>